<comment type="cofactor">
    <cofactor evidence="7">
        <name>Zn(2+)</name>
        <dbReference type="ChEBI" id="CHEBI:29105"/>
    </cofactor>
    <text evidence="7">Binds 1 zinc ion per subunit.</text>
</comment>
<name>A0A3G9JAT0_9FIRM</name>
<proteinExistence type="inferred from homology"/>
<dbReference type="GO" id="GO:1900376">
    <property type="term" value="P:regulation of secondary metabolite biosynthetic process"/>
    <property type="evidence" value="ECO:0007669"/>
    <property type="project" value="TreeGrafter"/>
</dbReference>
<dbReference type="KEGG" id="ebm:SG0102_26200"/>
<keyword evidence="4" id="KW-0805">Transcription regulation</keyword>
<dbReference type="InterPro" id="IPR043135">
    <property type="entry name" value="Fur_C"/>
</dbReference>
<sequence length="141" mass="16096">MAVKIRQSKQRDAILAILRQSTAHPTAEDVYKQAREELPDISLGTVYRNLNFLADHNLIRRVKTKDNTVHFDGNMTPHYHFVCENCGQIYDIFPTTDATAKLISEVEMTGHKVHYSSINFVGLCAECANTLEVQEHELKEH</sequence>
<evidence type="ECO:0000256" key="6">
    <source>
        <dbReference type="ARBA" id="ARBA00023163"/>
    </source>
</evidence>
<evidence type="ECO:0000256" key="3">
    <source>
        <dbReference type="ARBA" id="ARBA00022833"/>
    </source>
</evidence>
<keyword evidence="3 7" id="KW-0862">Zinc</keyword>
<dbReference type="InParanoid" id="A0A3G9JAT0"/>
<keyword evidence="2" id="KW-0678">Repressor</keyword>
<dbReference type="InterPro" id="IPR002481">
    <property type="entry name" value="FUR"/>
</dbReference>
<dbReference type="Gene3D" id="3.30.1490.190">
    <property type="match status" value="1"/>
</dbReference>
<keyword evidence="9" id="KW-1185">Reference proteome</keyword>
<keyword evidence="5" id="KW-0238">DNA-binding</keyword>
<dbReference type="InterPro" id="IPR036390">
    <property type="entry name" value="WH_DNA-bd_sf"/>
</dbReference>
<dbReference type="GO" id="GO:0008270">
    <property type="term" value="F:zinc ion binding"/>
    <property type="evidence" value="ECO:0007669"/>
    <property type="project" value="TreeGrafter"/>
</dbReference>
<evidence type="ECO:0000313" key="9">
    <source>
        <dbReference type="Proteomes" id="UP000268059"/>
    </source>
</evidence>
<dbReference type="GO" id="GO:0000976">
    <property type="term" value="F:transcription cis-regulatory region binding"/>
    <property type="evidence" value="ECO:0007669"/>
    <property type="project" value="TreeGrafter"/>
</dbReference>
<dbReference type="PANTHER" id="PTHR33202">
    <property type="entry name" value="ZINC UPTAKE REGULATION PROTEIN"/>
    <property type="match status" value="1"/>
</dbReference>
<evidence type="ECO:0000256" key="1">
    <source>
        <dbReference type="ARBA" id="ARBA00007957"/>
    </source>
</evidence>
<keyword evidence="6" id="KW-0804">Transcription</keyword>
<dbReference type="FunCoup" id="A0A3G9JAT0">
    <property type="interactions" value="233"/>
</dbReference>
<evidence type="ECO:0000313" key="8">
    <source>
        <dbReference type="EMBL" id="BBH27686.1"/>
    </source>
</evidence>
<evidence type="ECO:0000256" key="5">
    <source>
        <dbReference type="ARBA" id="ARBA00023125"/>
    </source>
</evidence>
<accession>A0A3G9JAT0</accession>
<reference evidence="8 9" key="1">
    <citation type="submission" date="2018-11" db="EMBL/GenBank/DDBJ databases">
        <title>Novel Erysipelotrichaceae bacterium isolated from small intestine of a swine.</title>
        <authorList>
            <person name="Kim J.S."/>
            <person name="Choe H."/>
            <person name="Lee Y.R."/>
            <person name="Kim K.M."/>
            <person name="Park D.S."/>
        </authorList>
    </citation>
    <scope>NUCLEOTIDE SEQUENCE [LARGE SCALE GENOMIC DNA]</scope>
    <source>
        <strain evidence="8 9">SG0102</strain>
    </source>
</reference>
<dbReference type="RefSeq" id="WP_125120388.1">
    <property type="nucleotide sequence ID" value="NZ_AP019309.1"/>
</dbReference>
<dbReference type="OrthoDB" id="8659436at2"/>
<evidence type="ECO:0000256" key="2">
    <source>
        <dbReference type="ARBA" id="ARBA00022491"/>
    </source>
</evidence>
<feature type="binding site" evidence="7">
    <location>
        <position position="86"/>
    </location>
    <ligand>
        <name>Zn(2+)</name>
        <dbReference type="ChEBI" id="CHEBI:29105"/>
    </ligand>
</feature>
<dbReference type="EMBL" id="AP019309">
    <property type="protein sequence ID" value="BBH27686.1"/>
    <property type="molecule type" value="Genomic_DNA"/>
</dbReference>
<dbReference type="InterPro" id="IPR036388">
    <property type="entry name" value="WH-like_DNA-bd_sf"/>
</dbReference>
<dbReference type="GO" id="GO:0003700">
    <property type="term" value="F:DNA-binding transcription factor activity"/>
    <property type="evidence" value="ECO:0007669"/>
    <property type="project" value="InterPro"/>
</dbReference>
<dbReference type="SUPFAM" id="SSF46785">
    <property type="entry name" value="Winged helix' DNA-binding domain"/>
    <property type="match status" value="1"/>
</dbReference>
<dbReference type="Proteomes" id="UP000268059">
    <property type="component" value="Chromosome"/>
</dbReference>
<dbReference type="CDD" id="cd07153">
    <property type="entry name" value="Fur_like"/>
    <property type="match status" value="1"/>
</dbReference>
<evidence type="ECO:0000256" key="4">
    <source>
        <dbReference type="ARBA" id="ARBA00023015"/>
    </source>
</evidence>
<feature type="binding site" evidence="7">
    <location>
        <position position="127"/>
    </location>
    <ligand>
        <name>Zn(2+)</name>
        <dbReference type="ChEBI" id="CHEBI:29105"/>
    </ligand>
</feature>
<dbReference type="Pfam" id="PF01475">
    <property type="entry name" value="FUR"/>
    <property type="match status" value="1"/>
</dbReference>
<organism evidence="8 9">
    <name type="scientific">Intestinibaculum porci</name>
    <dbReference type="NCBI Taxonomy" id="2487118"/>
    <lineage>
        <taxon>Bacteria</taxon>
        <taxon>Bacillati</taxon>
        <taxon>Bacillota</taxon>
        <taxon>Erysipelotrichia</taxon>
        <taxon>Erysipelotrichales</taxon>
        <taxon>Erysipelotrichaceae</taxon>
        <taxon>Intestinibaculum</taxon>
    </lineage>
</organism>
<dbReference type="PANTHER" id="PTHR33202:SF7">
    <property type="entry name" value="FERRIC UPTAKE REGULATION PROTEIN"/>
    <property type="match status" value="1"/>
</dbReference>
<gene>
    <name evidence="8" type="ORF">SG0102_26200</name>
</gene>
<comment type="similarity">
    <text evidence="1">Belongs to the Fur family.</text>
</comment>
<dbReference type="Gene3D" id="1.10.10.10">
    <property type="entry name" value="Winged helix-like DNA-binding domain superfamily/Winged helix DNA-binding domain"/>
    <property type="match status" value="1"/>
</dbReference>
<keyword evidence="7" id="KW-0479">Metal-binding</keyword>
<feature type="binding site" evidence="7">
    <location>
        <position position="83"/>
    </location>
    <ligand>
        <name>Zn(2+)</name>
        <dbReference type="ChEBI" id="CHEBI:29105"/>
    </ligand>
</feature>
<protein>
    <submittedName>
        <fullName evidence="8">Transcriptional repressor</fullName>
    </submittedName>
</protein>
<evidence type="ECO:0000256" key="7">
    <source>
        <dbReference type="PIRSR" id="PIRSR602481-1"/>
    </source>
</evidence>
<dbReference type="AlphaFoldDB" id="A0A3G9JAT0"/>
<feature type="binding site" evidence="7">
    <location>
        <position position="124"/>
    </location>
    <ligand>
        <name>Zn(2+)</name>
        <dbReference type="ChEBI" id="CHEBI:29105"/>
    </ligand>
</feature>
<dbReference type="GO" id="GO:0045892">
    <property type="term" value="P:negative regulation of DNA-templated transcription"/>
    <property type="evidence" value="ECO:0007669"/>
    <property type="project" value="TreeGrafter"/>
</dbReference>